<dbReference type="GO" id="GO:0032153">
    <property type="term" value="C:cell division site"/>
    <property type="evidence" value="ECO:0007669"/>
    <property type="project" value="UniProtKB-UniRule"/>
</dbReference>
<reference evidence="9 10" key="1">
    <citation type="submission" date="2016-10" db="EMBL/GenBank/DDBJ databases">
        <authorList>
            <person name="de Groot N.N."/>
        </authorList>
    </citation>
    <scope>NUCLEOTIDE SEQUENCE [LARGE SCALE GENOMIC DNA]</scope>
    <source>
        <strain evidence="9 10">DSM 26880</strain>
    </source>
</reference>
<dbReference type="InterPro" id="IPR005548">
    <property type="entry name" value="Cell_div_FtsQ/DivIB_C"/>
</dbReference>
<keyword evidence="10" id="KW-1185">Reference proteome</keyword>
<evidence type="ECO:0000256" key="7">
    <source>
        <dbReference type="HAMAP-Rule" id="MF_00911"/>
    </source>
</evidence>
<proteinExistence type="inferred from homology"/>
<dbReference type="PANTHER" id="PTHR35851">
    <property type="entry name" value="CELL DIVISION PROTEIN FTSQ"/>
    <property type="match status" value="1"/>
</dbReference>
<feature type="transmembrane region" description="Helical" evidence="7">
    <location>
        <begin position="31"/>
        <end position="52"/>
    </location>
</feature>
<evidence type="ECO:0000256" key="5">
    <source>
        <dbReference type="ARBA" id="ARBA00022989"/>
    </source>
</evidence>
<dbReference type="HAMAP" id="MF_00911">
    <property type="entry name" value="FtsQ_subfam"/>
    <property type="match status" value="1"/>
</dbReference>
<dbReference type="Pfam" id="PF03799">
    <property type="entry name" value="FtsQ_DivIB_C"/>
    <property type="match status" value="1"/>
</dbReference>
<keyword evidence="1 7" id="KW-1003">Cell membrane</keyword>
<dbReference type="OrthoDB" id="9783091at2"/>
<dbReference type="GO" id="GO:0005886">
    <property type="term" value="C:plasma membrane"/>
    <property type="evidence" value="ECO:0007669"/>
    <property type="project" value="UniProtKB-SubCell"/>
</dbReference>
<evidence type="ECO:0000259" key="8">
    <source>
        <dbReference type="Pfam" id="PF03799"/>
    </source>
</evidence>
<comment type="subcellular location">
    <subcellularLocation>
        <location evidence="7">Cell inner membrane</location>
        <topology evidence="7">Single-pass type II membrane protein</topology>
    </subcellularLocation>
    <text evidence="7">Localizes to the division septum.</text>
</comment>
<feature type="domain" description="Cell division protein FtsQ/DivIB C-terminal" evidence="8">
    <location>
        <begin position="149"/>
        <end position="262"/>
    </location>
</feature>
<accession>A0A1H3FZ63</accession>
<gene>
    <name evidence="7" type="primary">ftsQ</name>
    <name evidence="9" type="ORF">SAMN05444340_10265</name>
</gene>
<protein>
    <recommendedName>
        <fullName evidence="7">Cell division protein FtsQ</fullName>
    </recommendedName>
</protein>
<evidence type="ECO:0000256" key="4">
    <source>
        <dbReference type="ARBA" id="ARBA00022692"/>
    </source>
</evidence>
<evidence type="ECO:0000313" key="9">
    <source>
        <dbReference type="EMBL" id="SDX96383.1"/>
    </source>
</evidence>
<dbReference type="Proteomes" id="UP000199286">
    <property type="component" value="Unassembled WGS sequence"/>
</dbReference>
<keyword evidence="4 7" id="KW-0812">Transmembrane</keyword>
<comment type="similarity">
    <text evidence="7">Belongs to the FtsQ/DivIB family. FtsQ subfamily.</text>
</comment>
<dbReference type="RefSeq" id="WP_089878922.1">
    <property type="nucleotide sequence ID" value="NZ_FNPF01000002.1"/>
</dbReference>
<name>A0A1H3FZ63_9RHOB</name>
<dbReference type="PANTHER" id="PTHR35851:SF1">
    <property type="entry name" value="CELL DIVISION PROTEIN FTSQ"/>
    <property type="match status" value="1"/>
</dbReference>
<evidence type="ECO:0000256" key="3">
    <source>
        <dbReference type="ARBA" id="ARBA00022618"/>
    </source>
</evidence>
<keyword evidence="3 7" id="KW-0132">Cell division</keyword>
<evidence type="ECO:0000256" key="2">
    <source>
        <dbReference type="ARBA" id="ARBA00022519"/>
    </source>
</evidence>
<comment type="function">
    <text evidence="7">Essential cell division protein.</text>
</comment>
<dbReference type="GO" id="GO:0043093">
    <property type="term" value="P:FtsZ-dependent cytokinesis"/>
    <property type="evidence" value="ECO:0007669"/>
    <property type="project" value="UniProtKB-UniRule"/>
</dbReference>
<keyword evidence="2 7" id="KW-0997">Cell inner membrane</keyword>
<sequence length="293" mass="32657">MRSLRRDRFDPAPTVWRYRLERLMLTPLFRVTLRVGLPFALVFSAASLWVSVPENRAAVSLMVADLRAQIESRPELQVKLMAIDGATDAVAEEIRATLSLDLPVSSLEMDMARLHAMVEAMDPVQKAELRIRQGGVLQVDIVERVPAILWRSEDKLELLDVGGARVGPAGPRHLYPDLPVIAGEGAKAHVAEALDLYATIGPLKPRLRGFERMGDRRWDVVLDRGQRILLPDSGAQRALERAIAMDQAERVLAQEVVAIDLRLGRRPTLRLTPPAALTLWQVKQEQAEKGAQE</sequence>
<keyword evidence="7" id="KW-0472">Membrane</keyword>
<keyword evidence="6 7" id="KW-0131">Cell cycle</keyword>
<organism evidence="9 10">
    <name type="scientific">Citreimonas salinaria</name>
    <dbReference type="NCBI Taxonomy" id="321339"/>
    <lineage>
        <taxon>Bacteria</taxon>
        <taxon>Pseudomonadati</taxon>
        <taxon>Pseudomonadota</taxon>
        <taxon>Alphaproteobacteria</taxon>
        <taxon>Rhodobacterales</taxon>
        <taxon>Roseobacteraceae</taxon>
        <taxon>Citreimonas</taxon>
    </lineage>
</organism>
<dbReference type="GO" id="GO:0090529">
    <property type="term" value="P:cell septum assembly"/>
    <property type="evidence" value="ECO:0007669"/>
    <property type="project" value="InterPro"/>
</dbReference>
<evidence type="ECO:0000256" key="6">
    <source>
        <dbReference type="ARBA" id="ARBA00023306"/>
    </source>
</evidence>
<dbReference type="AlphaFoldDB" id="A0A1H3FZ63"/>
<dbReference type="EMBL" id="FNPF01000002">
    <property type="protein sequence ID" value="SDX96383.1"/>
    <property type="molecule type" value="Genomic_DNA"/>
</dbReference>
<evidence type="ECO:0000313" key="10">
    <source>
        <dbReference type="Proteomes" id="UP000199286"/>
    </source>
</evidence>
<evidence type="ECO:0000256" key="1">
    <source>
        <dbReference type="ARBA" id="ARBA00022475"/>
    </source>
</evidence>
<keyword evidence="5 7" id="KW-1133">Transmembrane helix</keyword>
<dbReference type="InterPro" id="IPR026579">
    <property type="entry name" value="FtsQ"/>
</dbReference>
<dbReference type="STRING" id="321339.SAMN05444340_10265"/>